<dbReference type="Proteomes" id="UP000054383">
    <property type="component" value="Unassembled WGS sequence"/>
</dbReference>
<dbReference type="SUPFAM" id="SSF49785">
    <property type="entry name" value="Galactose-binding domain-like"/>
    <property type="match status" value="1"/>
</dbReference>
<evidence type="ECO:0000259" key="6">
    <source>
        <dbReference type="Pfam" id="PF02836"/>
    </source>
</evidence>
<dbReference type="PANTHER" id="PTHR42732">
    <property type="entry name" value="BETA-GALACTOSIDASE"/>
    <property type="match status" value="1"/>
</dbReference>
<dbReference type="SUPFAM" id="SSF51445">
    <property type="entry name" value="(Trans)glycosidases"/>
    <property type="match status" value="1"/>
</dbReference>
<feature type="signal peptide" evidence="4">
    <location>
        <begin position="1"/>
        <end position="17"/>
    </location>
</feature>
<evidence type="ECO:0000313" key="8">
    <source>
        <dbReference type="EMBL" id="CRG90982.1"/>
    </source>
</evidence>
<accession>A0A0U1M6L6</accession>
<evidence type="ECO:0000259" key="5">
    <source>
        <dbReference type="Pfam" id="PF00703"/>
    </source>
</evidence>
<dbReference type="SUPFAM" id="SSF49303">
    <property type="entry name" value="beta-Galactosidase/glucuronidase domain"/>
    <property type="match status" value="1"/>
</dbReference>
<dbReference type="InterPro" id="IPR006104">
    <property type="entry name" value="Glyco_hydro_2_N"/>
</dbReference>
<dbReference type="Pfam" id="PF02836">
    <property type="entry name" value="Glyco_hydro_2_C"/>
    <property type="match status" value="1"/>
</dbReference>
<dbReference type="InterPro" id="IPR017853">
    <property type="entry name" value="GH"/>
</dbReference>
<organism evidence="8 9">
    <name type="scientific">Talaromyces islandicus</name>
    <name type="common">Penicillium islandicum</name>
    <dbReference type="NCBI Taxonomy" id="28573"/>
    <lineage>
        <taxon>Eukaryota</taxon>
        <taxon>Fungi</taxon>
        <taxon>Dikarya</taxon>
        <taxon>Ascomycota</taxon>
        <taxon>Pezizomycotina</taxon>
        <taxon>Eurotiomycetes</taxon>
        <taxon>Eurotiomycetidae</taxon>
        <taxon>Eurotiales</taxon>
        <taxon>Trichocomaceae</taxon>
        <taxon>Talaromyces</taxon>
        <taxon>Talaromyces sect. Islandici</taxon>
    </lineage>
</organism>
<name>A0A0U1M6L6_TALIS</name>
<dbReference type="GO" id="GO:0004553">
    <property type="term" value="F:hydrolase activity, hydrolyzing O-glycosyl compounds"/>
    <property type="evidence" value="ECO:0007669"/>
    <property type="project" value="InterPro"/>
</dbReference>
<sequence>MKLNTNILLLLATRAFASNTGSGNSSYAVKQPPLTTQWTYAAGTNPWPEYPRPQLERSEWKNLNGIWRYESASDLGASNNPPFNSTLSHEVLVPSCLESGLSGIQGNNTLYSWFSTSFTVPSEWNENVLLNFGAIDYEATVFVNGHNASFHRGGYFQFTVDVTEYLTKGENKLLVFVHDPTDSGDYVIPIGKQTLNPSHIFYTPCSGIWQSVWIESAPANHVVQLDLSADMHGVVNTTVHTSEKGSENVEVTIIDVESGKSVASHRGLSNQPFHFTVSSPKLWSPDSPNLYNVTVTIGNEKVKSYTGFRTVSKGKVDGVVRPLLNGEFIFWFGTLDQGFWPDGIYTPPNREAMVYDIQVLKKLGFNMLRKHIKVESALFYRACDELGLMVIQDMPALRPLQTTTSSDCITKTILPNDAQQQEFVRQLELLVNQLKSYPSIVTWVVYNEGWGQLIEGYPEFALTDLVKELDPTRLVDSTTGWYDHGAGDFSDNHHYANPQCGTPFYSTDSSPYDPTRIGFQGEFGGIGNNVSIDHLWNNQAAIDGINQTYEIDETIDSWNYRGHFLLFELKDQITRFSCSGGVWTQTTDVEGEVNGLLTYDRRVLRPDEKQWKADIQALYDAATARRNSTVSARGLGVL</sequence>
<keyword evidence="2" id="KW-0378">Hydrolase</keyword>
<feature type="chain" id="PRO_5006711601" description="Beta-galactosidase" evidence="4">
    <location>
        <begin position="18"/>
        <end position="638"/>
    </location>
</feature>
<evidence type="ECO:0000259" key="7">
    <source>
        <dbReference type="Pfam" id="PF02837"/>
    </source>
</evidence>
<dbReference type="Pfam" id="PF00703">
    <property type="entry name" value="Glyco_hydro_2"/>
    <property type="match status" value="1"/>
</dbReference>
<keyword evidence="4" id="KW-0732">Signal</keyword>
<keyword evidence="9" id="KW-1185">Reference proteome</keyword>
<keyword evidence="3" id="KW-0326">Glycosidase</keyword>
<comment type="similarity">
    <text evidence="1">Belongs to the glycosyl hydrolase 2 family.</text>
</comment>
<feature type="domain" description="Glycoside hydrolase family 2 catalytic" evidence="6">
    <location>
        <begin position="351"/>
        <end position="478"/>
    </location>
</feature>
<dbReference type="AlphaFoldDB" id="A0A0U1M6L6"/>
<dbReference type="InterPro" id="IPR036156">
    <property type="entry name" value="Beta-gal/glucu_dom_sf"/>
</dbReference>
<proteinExistence type="inferred from homology"/>
<dbReference type="InterPro" id="IPR006103">
    <property type="entry name" value="Glyco_hydro_2_cat"/>
</dbReference>
<dbReference type="OMA" id="PQCGSPF"/>
<dbReference type="UniPathway" id="UPA00280"/>
<evidence type="ECO:0000256" key="2">
    <source>
        <dbReference type="ARBA" id="ARBA00022801"/>
    </source>
</evidence>
<dbReference type="OrthoDB" id="408320at2759"/>
<dbReference type="InterPro" id="IPR008979">
    <property type="entry name" value="Galactose-bd-like_sf"/>
</dbReference>
<dbReference type="Gene3D" id="3.20.20.80">
    <property type="entry name" value="Glycosidases"/>
    <property type="match status" value="1"/>
</dbReference>
<dbReference type="EMBL" id="CVMT01000009">
    <property type="protein sequence ID" value="CRG90982.1"/>
    <property type="molecule type" value="Genomic_DNA"/>
</dbReference>
<dbReference type="InterPro" id="IPR006102">
    <property type="entry name" value="Ig-like_GH2"/>
</dbReference>
<dbReference type="GO" id="GO:0005975">
    <property type="term" value="P:carbohydrate metabolic process"/>
    <property type="evidence" value="ECO:0007669"/>
    <property type="project" value="InterPro"/>
</dbReference>
<feature type="domain" description="Glycoside hydrolase family 2 immunoglobulin-like beta-sandwich" evidence="5">
    <location>
        <begin position="222"/>
        <end position="309"/>
    </location>
</feature>
<dbReference type="Gene3D" id="2.60.40.10">
    <property type="entry name" value="Immunoglobulins"/>
    <property type="match status" value="1"/>
</dbReference>
<dbReference type="InterPro" id="IPR013783">
    <property type="entry name" value="Ig-like_fold"/>
</dbReference>
<dbReference type="STRING" id="28573.A0A0U1M6L6"/>
<reference evidence="8 9" key="1">
    <citation type="submission" date="2015-04" db="EMBL/GenBank/DDBJ databases">
        <authorList>
            <person name="Syromyatnikov M.Y."/>
            <person name="Popov V.N."/>
        </authorList>
    </citation>
    <scope>NUCLEOTIDE SEQUENCE [LARGE SCALE GENOMIC DNA]</scope>
    <source>
        <strain evidence="8">WF-38-12</strain>
    </source>
</reference>
<dbReference type="PANTHER" id="PTHR42732:SF2">
    <property type="entry name" value="BETA-MANNOSIDASE"/>
    <property type="match status" value="1"/>
</dbReference>
<evidence type="ECO:0000313" key="9">
    <source>
        <dbReference type="Proteomes" id="UP000054383"/>
    </source>
</evidence>
<evidence type="ECO:0000256" key="1">
    <source>
        <dbReference type="ARBA" id="ARBA00007401"/>
    </source>
</evidence>
<feature type="domain" description="Glycosyl hydrolases family 2 sugar binding" evidence="7">
    <location>
        <begin position="112"/>
        <end position="183"/>
    </location>
</feature>
<evidence type="ECO:0008006" key="10">
    <source>
        <dbReference type="Google" id="ProtNLM"/>
    </source>
</evidence>
<dbReference type="InterPro" id="IPR051913">
    <property type="entry name" value="GH2_Domain-Containing"/>
</dbReference>
<dbReference type="Gene3D" id="2.60.120.260">
    <property type="entry name" value="Galactose-binding domain-like"/>
    <property type="match status" value="1"/>
</dbReference>
<gene>
    <name evidence="8" type="ORF">PISL3812_08030</name>
</gene>
<evidence type="ECO:0000256" key="4">
    <source>
        <dbReference type="SAM" id="SignalP"/>
    </source>
</evidence>
<evidence type="ECO:0000256" key="3">
    <source>
        <dbReference type="ARBA" id="ARBA00023295"/>
    </source>
</evidence>
<dbReference type="Pfam" id="PF02837">
    <property type="entry name" value="Glyco_hydro_2_N"/>
    <property type="match status" value="1"/>
</dbReference>
<protein>
    <recommendedName>
        <fullName evidence="10">Beta-galactosidase</fullName>
    </recommendedName>
</protein>